<proteinExistence type="predicted"/>
<evidence type="ECO:0000256" key="1">
    <source>
        <dbReference type="ARBA" id="ARBA00023015"/>
    </source>
</evidence>
<dbReference type="InterPro" id="IPR018060">
    <property type="entry name" value="HTH_AraC"/>
</dbReference>
<dbReference type="Proteomes" id="UP000291822">
    <property type="component" value="Unassembled WGS sequence"/>
</dbReference>
<evidence type="ECO:0000313" key="5">
    <source>
        <dbReference type="EMBL" id="TCI12660.1"/>
    </source>
</evidence>
<dbReference type="GO" id="GO:0003700">
    <property type="term" value="F:DNA-binding transcription factor activity"/>
    <property type="evidence" value="ECO:0007669"/>
    <property type="project" value="InterPro"/>
</dbReference>
<comment type="caution">
    <text evidence="5">The sequence shown here is derived from an EMBL/GenBank/DDBJ whole genome shotgun (WGS) entry which is preliminary data.</text>
</comment>
<evidence type="ECO:0000259" key="4">
    <source>
        <dbReference type="PROSITE" id="PS01124"/>
    </source>
</evidence>
<dbReference type="Pfam" id="PF12833">
    <property type="entry name" value="HTH_18"/>
    <property type="match status" value="1"/>
</dbReference>
<dbReference type="Pfam" id="PF20240">
    <property type="entry name" value="DUF6597"/>
    <property type="match status" value="1"/>
</dbReference>
<dbReference type="AlphaFoldDB" id="A0A4R0Z2X4"/>
<keyword evidence="2" id="KW-0238">DNA-binding</keyword>
<name>A0A4R0Z2X4_9GAMM</name>
<evidence type="ECO:0000256" key="2">
    <source>
        <dbReference type="ARBA" id="ARBA00023125"/>
    </source>
</evidence>
<dbReference type="GO" id="GO:0043565">
    <property type="term" value="F:sequence-specific DNA binding"/>
    <property type="evidence" value="ECO:0007669"/>
    <property type="project" value="InterPro"/>
</dbReference>
<evidence type="ECO:0000313" key="6">
    <source>
        <dbReference type="Proteomes" id="UP000291822"/>
    </source>
</evidence>
<keyword evidence="6" id="KW-1185">Reference proteome</keyword>
<reference evidence="5 6" key="1">
    <citation type="submission" date="2019-02" db="EMBL/GenBank/DDBJ databases">
        <title>Dyella amyloliquefaciens sp. nov., isolated from forest soil.</title>
        <authorList>
            <person name="Gao Z.-H."/>
            <person name="Qiu L.-H."/>
        </authorList>
    </citation>
    <scope>NUCLEOTIDE SEQUENCE [LARGE SCALE GENOMIC DNA]</scope>
    <source>
        <strain evidence="5 6">KACC 12747</strain>
    </source>
</reference>
<protein>
    <submittedName>
        <fullName evidence="5">AraC family transcriptional regulator</fullName>
    </submittedName>
</protein>
<accession>A0A4R0Z2X4</accession>
<keyword evidence="1" id="KW-0805">Transcription regulation</keyword>
<dbReference type="PANTHER" id="PTHR46796">
    <property type="entry name" value="HTH-TYPE TRANSCRIPTIONAL ACTIVATOR RHAS-RELATED"/>
    <property type="match status" value="1"/>
</dbReference>
<dbReference type="SUPFAM" id="SSF46689">
    <property type="entry name" value="Homeodomain-like"/>
    <property type="match status" value="1"/>
</dbReference>
<dbReference type="Gene3D" id="1.10.10.60">
    <property type="entry name" value="Homeodomain-like"/>
    <property type="match status" value="1"/>
</dbReference>
<keyword evidence="3" id="KW-0804">Transcription</keyword>
<dbReference type="PROSITE" id="PS01124">
    <property type="entry name" value="HTH_ARAC_FAMILY_2"/>
    <property type="match status" value="1"/>
</dbReference>
<dbReference type="EMBL" id="SJTG01000001">
    <property type="protein sequence ID" value="TCI12660.1"/>
    <property type="molecule type" value="Genomic_DNA"/>
</dbReference>
<dbReference type="PANTHER" id="PTHR46796:SF15">
    <property type="entry name" value="BLL1074 PROTEIN"/>
    <property type="match status" value="1"/>
</dbReference>
<feature type="domain" description="HTH araC/xylS-type" evidence="4">
    <location>
        <begin position="158"/>
        <end position="260"/>
    </location>
</feature>
<dbReference type="InterPro" id="IPR050204">
    <property type="entry name" value="AraC_XylS_family_regulators"/>
</dbReference>
<dbReference type="SMART" id="SM00342">
    <property type="entry name" value="HTH_ARAC"/>
    <property type="match status" value="1"/>
</dbReference>
<gene>
    <name evidence="5" type="ORF">EZM97_04750</name>
</gene>
<dbReference type="RefSeq" id="WP_131150562.1">
    <property type="nucleotide sequence ID" value="NZ_SJTG01000001.1"/>
</dbReference>
<evidence type="ECO:0000256" key="3">
    <source>
        <dbReference type="ARBA" id="ARBA00023163"/>
    </source>
</evidence>
<dbReference type="InterPro" id="IPR009057">
    <property type="entry name" value="Homeodomain-like_sf"/>
</dbReference>
<organism evidence="5 6">
    <name type="scientific">Dyella soli</name>
    <dbReference type="NCBI Taxonomy" id="522319"/>
    <lineage>
        <taxon>Bacteria</taxon>
        <taxon>Pseudomonadati</taxon>
        <taxon>Pseudomonadota</taxon>
        <taxon>Gammaproteobacteria</taxon>
        <taxon>Lysobacterales</taxon>
        <taxon>Rhodanobacteraceae</taxon>
        <taxon>Dyella</taxon>
    </lineage>
</organism>
<sequence>MGFHAIQPGAPLDTFIERIWDWDMPQAAHHLERVLPSPAPSLIINLHEDETRTYTDDALRTCTRAAAAVLGGPTLRSQVIDTSEQVRVMGVVFRPAGAWVLTREDQTHLVHQDVALEDLFGSSARRLREQLLHTTRGVDRIAILESWLVHRVTPRSPDACVLHALDRLRKSPNVCSIAHIVKDTGLSAYTFNRRFRAQVGMGPKQYSRLMRFLAVVDDAFDQRRIDWASVAADNGYADQSHLTHEFRAFAGMTPGTYEAARGEYRNHIPLDV</sequence>
<dbReference type="InterPro" id="IPR046532">
    <property type="entry name" value="DUF6597"/>
</dbReference>